<evidence type="ECO:0000313" key="3">
    <source>
        <dbReference type="EMBL" id="CAH0475952.1"/>
    </source>
</evidence>
<sequence>MLTSDHLARVSRMRTLSAFLEEDHKDEDHLYGDTSLLLAQVPANASTEPKDNEEKTQMTQTQCTNEFRGQHRKGNRRQHTFQPRYPVSKTVGSSRDAKTTMIRDVDKMDMKKKAKEAVDYNTKDEEELDENTSNSEEEGLDCGYPLLHDIPRLTNGNVNAINAEAIAAAEMLERSKYIPVRLTYEERKLLRTLEAALCVSSYTDKLDTPKFLPAAKRVRAQLQDVCGFLSALAVASDYKAGQEVLDTKSFADSAEFYQKIFELGRRYKIMNPEKMRDEYGKLMYLLQDAVSPELQELLGFSCLQKIRTVYDVLETGGVLNMLRDSRIQTATMVVAPEGKSRAQIQRQIKQKEQAIRSLCDKYESRCLERESLEQCLYSIADNNYHLYFERDPIDHMIKLLTTHFNPDDEQTDSSLAIISGNNGARLSHSHDRQYNYVLQSLTLWREIAHDMFRLWCLTDEDLLADGTRYDLTDTGQGLHRIQPAPRVSRAMHVILHSTQRKLDSWVGSSVIHLGDKNVPNALMFIDKYTQVGHILRPIVKAIDSIESMCKSPEIRGYVDSTFGGTHKLKRTILADFFREAFDGSGADNFFEAGSCIDGRLTSAWNWCSNLHKKPFFPIFKITGFVGFDGKFG</sequence>
<dbReference type="PANTHER" id="PTHR31560:SF0">
    <property type="entry name" value="UPF0652 PROTEIN C22H10.08"/>
    <property type="match status" value="1"/>
</dbReference>
<evidence type="ECO:0000256" key="1">
    <source>
        <dbReference type="SAM" id="MobiDB-lite"/>
    </source>
</evidence>
<dbReference type="InterPro" id="IPR018553">
    <property type="entry name" value="E2_Ub-conjug_enz"/>
</dbReference>
<protein>
    <recommendedName>
        <fullName evidence="2">Non-canonical E2 ubiquitin-conjugating enzyme C-terminal domain-containing protein</fullName>
    </recommendedName>
</protein>
<feature type="region of interest" description="Disordered" evidence="1">
    <location>
        <begin position="44"/>
        <end position="96"/>
    </location>
</feature>
<dbReference type="Pfam" id="PF09418">
    <property type="entry name" value="DUF2009"/>
    <property type="match status" value="1"/>
</dbReference>
<feature type="compositionally biased region" description="Basic residues" evidence="1">
    <location>
        <begin position="70"/>
        <end position="79"/>
    </location>
</feature>
<reference evidence="3" key="1">
    <citation type="submission" date="2021-11" db="EMBL/GenBank/DDBJ databases">
        <authorList>
            <person name="Islam A."/>
            <person name="Islam S."/>
            <person name="Flora M.S."/>
            <person name="Rahman M."/>
            <person name="Ziaur R.M."/>
            <person name="Epstein J.H."/>
            <person name="Hassan M."/>
            <person name="Klassen M."/>
            <person name="Woodard K."/>
            <person name="Webb A."/>
            <person name="Webby R.J."/>
            <person name="El Zowalaty M.E."/>
        </authorList>
    </citation>
    <scope>NUCLEOTIDE SEQUENCE</scope>
    <source>
        <strain evidence="3">Pbs3</strain>
    </source>
</reference>
<dbReference type="PANTHER" id="PTHR31560">
    <property type="entry name" value="UPF0652 PROTEIN C16A11.03C-RELATED"/>
    <property type="match status" value="1"/>
</dbReference>
<accession>A0AAU9KZ32</accession>
<feature type="region of interest" description="Disordered" evidence="1">
    <location>
        <begin position="116"/>
        <end position="138"/>
    </location>
</feature>
<evidence type="ECO:0000313" key="4">
    <source>
        <dbReference type="Proteomes" id="UP001160483"/>
    </source>
</evidence>
<dbReference type="InterPro" id="IPR057668">
    <property type="entry name" value="E2_Ub-conjug_enz_C"/>
</dbReference>
<feature type="compositionally biased region" description="Polar residues" evidence="1">
    <location>
        <begin position="57"/>
        <end position="67"/>
    </location>
</feature>
<name>A0AAU9KZ32_9STRA</name>
<comment type="caution">
    <text evidence="3">The sequence shown here is derived from an EMBL/GenBank/DDBJ whole genome shotgun (WGS) entry which is preliminary data.</text>
</comment>
<organism evidence="3 4">
    <name type="scientific">Peronospora belbahrii</name>
    <dbReference type="NCBI Taxonomy" id="622444"/>
    <lineage>
        <taxon>Eukaryota</taxon>
        <taxon>Sar</taxon>
        <taxon>Stramenopiles</taxon>
        <taxon>Oomycota</taxon>
        <taxon>Peronosporomycetes</taxon>
        <taxon>Peronosporales</taxon>
        <taxon>Peronosporaceae</taxon>
        <taxon>Peronospora</taxon>
    </lineage>
</organism>
<dbReference type="EMBL" id="CAKKTJ010000131">
    <property type="protein sequence ID" value="CAH0475952.1"/>
    <property type="molecule type" value="Genomic_DNA"/>
</dbReference>
<proteinExistence type="predicted"/>
<feature type="domain" description="Non-canonical E2 ubiquitin-conjugating enzyme C-terminal" evidence="2">
    <location>
        <begin position="174"/>
        <end position="629"/>
    </location>
</feature>
<gene>
    <name evidence="3" type="ORF">PBS003_LOCUS2761</name>
</gene>
<feature type="compositionally biased region" description="Acidic residues" evidence="1">
    <location>
        <begin position="124"/>
        <end position="138"/>
    </location>
</feature>
<evidence type="ECO:0000259" key="2">
    <source>
        <dbReference type="Pfam" id="PF09418"/>
    </source>
</evidence>
<dbReference type="Proteomes" id="UP001160483">
    <property type="component" value="Unassembled WGS sequence"/>
</dbReference>
<dbReference type="AlphaFoldDB" id="A0AAU9KZ32"/>